<dbReference type="AlphaFoldDB" id="A0A0C9UKR2"/>
<organism evidence="1 2">
    <name type="scientific">Sphaerobolus stellatus (strain SS14)</name>
    <dbReference type="NCBI Taxonomy" id="990650"/>
    <lineage>
        <taxon>Eukaryota</taxon>
        <taxon>Fungi</taxon>
        <taxon>Dikarya</taxon>
        <taxon>Basidiomycota</taxon>
        <taxon>Agaricomycotina</taxon>
        <taxon>Agaricomycetes</taxon>
        <taxon>Phallomycetidae</taxon>
        <taxon>Geastrales</taxon>
        <taxon>Sphaerobolaceae</taxon>
        <taxon>Sphaerobolus</taxon>
    </lineage>
</organism>
<dbReference type="Proteomes" id="UP000054279">
    <property type="component" value="Unassembled WGS sequence"/>
</dbReference>
<evidence type="ECO:0000313" key="2">
    <source>
        <dbReference type="Proteomes" id="UP000054279"/>
    </source>
</evidence>
<proteinExistence type="predicted"/>
<keyword evidence="2" id="KW-1185">Reference proteome</keyword>
<dbReference type="EMBL" id="KN837189">
    <property type="protein sequence ID" value="KIJ35424.1"/>
    <property type="molecule type" value="Genomic_DNA"/>
</dbReference>
<reference evidence="1 2" key="1">
    <citation type="submission" date="2014-06" db="EMBL/GenBank/DDBJ databases">
        <title>Evolutionary Origins and Diversification of the Mycorrhizal Mutualists.</title>
        <authorList>
            <consortium name="DOE Joint Genome Institute"/>
            <consortium name="Mycorrhizal Genomics Consortium"/>
            <person name="Kohler A."/>
            <person name="Kuo A."/>
            <person name="Nagy L.G."/>
            <person name="Floudas D."/>
            <person name="Copeland A."/>
            <person name="Barry K.W."/>
            <person name="Cichocki N."/>
            <person name="Veneault-Fourrey C."/>
            <person name="LaButti K."/>
            <person name="Lindquist E.A."/>
            <person name="Lipzen A."/>
            <person name="Lundell T."/>
            <person name="Morin E."/>
            <person name="Murat C."/>
            <person name="Riley R."/>
            <person name="Ohm R."/>
            <person name="Sun H."/>
            <person name="Tunlid A."/>
            <person name="Henrissat B."/>
            <person name="Grigoriev I.V."/>
            <person name="Hibbett D.S."/>
            <person name="Martin F."/>
        </authorList>
    </citation>
    <scope>NUCLEOTIDE SEQUENCE [LARGE SCALE GENOMIC DNA]</scope>
    <source>
        <strain evidence="1 2">SS14</strain>
    </source>
</reference>
<evidence type="ECO:0000313" key="1">
    <source>
        <dbReference type="EMBL" id="KIJ35424.1"/>
    </source>
</evidence>
<accession>A0A0C9UKR2</accession>
<sequence length="130" mass="14927">MLQECILHISDSLPINFLLSLPISTERPFVRIYRELDDSSLKFNHSPFDYIPYLTGLQNLTCVGGFNWDPSFIAEEKKVFLAKFSTKLEYIGSRGQHSPVMWIPLQISKDEGSAPEKKILRVSHVFPWAV</sequence>
<gene>
    <name evidence="1" type="ORF">M422DRAFT_262388</name>
</gene>
<protein>
    <submittedName>
        <fullName evidence="1">Uncharacterized protein</fullName>
    </submittedName>
</protein>
<dbReference type="HOGENOM" id="CLU_1939462_0_0_1"/>
<name>A0A0C9UKR2_SPHS4</name>